<evidence type="ECO:0000313" key="3">
    <source>
        <dbReference type="Proteomes" id="UP001159405"/>
    </source>
</evidence>
<feature type="region of interest" description="Disordered" evidence="1">
    <location>
        <begin position="64"/>
        <end position="169"/>
    </location>
</feature>
<gene>
    <name evidence="2" type="ORF">PLOB_00046501</name>
</gene>
<protein>
    <submittedName>
        <fullName evidence="2">Uncharacterized protein</fullName>
    </submittedName>
</protein>
<proteinExistence type="predicted"/>
<dbReference type="EMBL" id="CALNXK010000083">
    <property type="protein sequence ID" value="CAH3148223.1"/>
    <property type="molecule type" value="Genomic_DNA"/>
</dbReference>
<dbReference type="PANTHER" id="PTHR33244:SF3">
    <property type="entry name" value="PEPTIDASE A2 DOMAIN-CONTAINING PROTEIN"/>
    <property type="match status" value="1"/>
</dbReference>
<organism evidence="2 3">
    <name type="scientific">Porites lobata</name>
    <dbReference type="NCBI Taxonomy" id="104759"/>
    <lineage>
        <taxon>Eukaryota</taxon>
        <taxon>Metazoa</taxon>
        <taxon>Cnidaria</taxon>
        <taxon>Anthozoa</taxon>
        <taxon>Hexacorallia</taxon>
        <taxon>Scleractinia</taxon>
        <taxon>Fungiina</taxon>
        <taxon>Poritidae</taxon>
        <taxon>Porites</taxon>
    </lineage>
</organism>
<accession>A0ABN8PU47</accession>
<comment type="caution">
    <text evidence="2">The sequence shown here is derived from an EMBL/GenBank/DDBJ whole genome shotgun (WGS) entry which is preliminary data.</text>
</comment>
<dbReference type="PANTHER" id="PTHR33244">
    <property type="entry name" value="INTEGRASE CATALYTIC DOMAIN-CONTAINING PROTEIN-RELATED"/>
    <property type="match status" value="1"/>
</dbReference>
<name>A0ABN8PU47_9CNID</name>
<reference evidence="2 3" key="1">
    <citation type="submission" date="2022-05" db="EMBL/GenBank/DDBJ databases">
        <authorList>
            <consortium name="Genoscope - CEA"/>
            <person name="William W."/>
        </authorList>
    </citation>
    <scope>NUCLEOTIDE SEQUENCE [LARGE SCALE GENOMIC DNA]</scope>
</reference>
<dbReference type="Proteomes" id="UP001159405">
    <property type="component" value="Unassembled WGS sequence"/>
</dbReference>
<keyword evidence="3" id="KW-1185">Reference proteome</keyword>
<feature type="compositionally biased region" description="Basic and acidic residues" evidence="1">
    <location>
        <begin position="64"/>
        <end position="88"/>
    </location>
</feature>
<sequence>MVQTTKNLLTKSDDPYEALLAYRATPLENGFSPAELCMGRRLRTTLPTTPSKLTPQWPELTKLREKEGKIKTEQTKDYNRRHTVKELSHLNATVRRNRLQLNPNPKEAKYVAGSPLPDPPETSKDQPPVPAEEKDPLRSAQKSSIPVPVPGNTTRSGRKVNPPKRLGFD</sequence>
<evidence type="ECO:0000256" key="1">
    <source>
        <dbReference type="SAM" id="MobiDB-lite"/>
    </source>
</evidence>
<evidence type="ECO:0000313" key="2">
    <source>
        <dbReference type="EMBL" id="CAH3148223.1"/>
    </source>
</evidence>